<comment type="caution">
    <text evidence="2">The sequence shown here is derived from an EMBL/GenBank/DDBJ whole genome shotgun (WGS) entry which is preliminary data.</text>
</comment>
<feature type="domain" description="CheW-like" evidence="1">
    <location>
        <begin position="19"/>
        <end position="165"/>
    </location>
</feature>
<proteinExistence type="predicted"/>
<evidence type="ECO:0000259" key="1">
    <source>
        <dbReference type="PROSITE" id="PS50851"/>
    </source>
</evidence>
<dbReference type="InterPro" id="IPR036061">
    <property type="entry name" value="CheW-like_dom_sf"/>
</dbReference>
<reference evidence="2 3" key="1">
    <citation type="submission" date="2018-08" db="EMBL/GenBank/DDBJ databases">
        <title>Komagataeibacter sp. AV 382.</title>
        <authorList>
            <person name="Skraban J."/>
            <person name="Trcek J."/>
        </authorList>
    </citation>
    <scope>NUCLEOTIDE SEQUENCE [LARGE SCALE GENOMIC DNA]</scope>
    <source>
        <strain evidence="2 3">AV 382</strain>
    </source>
</reference>
<accession>A0A371Z1Q8</accession>
<organism evidence="2 3">
    <name type="scientific">Komagataeibacter melaceti</name>
    <dbReference type="NCBI Taxonomy" id="2766577"/>
    <lineage>
        <taxon>Bacteria</taxon>
        <taxon>Pseudomonadati</taxon>
        <taxon>Pseudomonadota</taxon>
        <taxon>Alphaproteobacteria</taxon>
        <taxon>Acetobacterales</taxon>
        <taxon>Acetobacteraceae</taxon>
        <taxon>Komagataeibacter</taxon>
    </lineage>
</organism>
<dbReference type="GO" id="GO:0006935">
    <property type="term" value="P:chemotaxis"/>
    <property type="evidence" value="ECO:0007669"/>
    <property type="project" value="InterPro"/>
</dbReference>
<dbReference type="OrthoDB" id="7281509at2"/>
<gene>
    <name evidence="2" type="ORF">DY926_06825</name>
</gene>
<dbReference type="AlphaFoldDB" id="A0A371Z1Q8"/>
<dbReference type="Pfam" id="PF01584">
    <property type="entry name" value="CheW"/>
    <property type="match status" value="1"/>
</dbReference>
<dbReference type="Proteomes" id="UP000262371">
    <property type="component" value="Unassembled WGS sequence"/>
</dbReference>
<dbReference type="PROSITE" id="PS50851">
    <property type="entry name" value="CHEW"/>
    <property type="match status" value="1"/>
</dbReference>
<dbReference type="Gene3D" id="2.30.30.40">
    <property type="entry name" value="SH3 Domains"/>
    <property type="match status" value="1"/>
</dbReference>
<protein>
    <submittedName>
        <fullName evidence="2">Chemotaxis protein CheW</fullName>
    </submittedName>
</protein>
<keyword evidence="3" id="KW-1185">Reference proteome</keyword>
<sequence>MDHATSSGGNAAGGARMEIAPVMIFRVGARLYGLPAGQVVRECMPVPELLPLAVTLPHVSGWFRLGGAMVVVLDLGVLLGERLHAVTQPVDLLYRPLLLCNLDGGGHVALLVDGALEVTHQGVLRPGTVDGAGPEVECAGQELELKDGSIAFMLRMADILTHGERLRLDALAARTRARAALWAENVGEGEDRP</sequence>
<dbReference type="GO" id="GO:0007165">
    <property type="term" value="P:signal transduction"/>
    <property type="evidence" value="ECO:0007669"/>
    <property type="project" value="InterPro"/>
</dbReference>
<dbReference type="InterPro" id="IPR002545">
    <property type="entry name" value="CheW-lke_dom"/>
</dbReference>
<dbReference type="EMBL" id="QUWV01000049">
    <property type="protein sequence ID" value="RFD20339.1"/>
    <property type="molecule type" value="Genomic_DNA"/>
</dbReference>
<name>A0A371Z1Q8_9PROT</name>
<dbReference type="RefSeq" id="WP_116702695.1">
    <property type="nucleotide sequence ID" value="NZ_QUWV01000049.1"/>
</dbReference>
<evidence type="ECO:0000313" key="2">
    <source>
        <dbReference type="EMBL" id="RFD20339.1"/>
    </source>
</evidence>
<dbReference type="SUPFAM" id="SSF50341">
    <property type="entry name" value="CheW-like"/>
    <property type="match status" value="1"/>
</dbReference>
<dbReference type="SMART" id="SM00260">
    <property type="entry name" value="CheW"/>
    <property type="match status" value="1"/>
</dbReference>
<evidence type="ECO:0000313" key="3">
    <source>
        <dbReference type="Proteomes" id="UP000262371"/>
    </source>
</evidence>
<dbReference type="Gene3D" id="2.40.50.180">
    <property type="entry name" value="CheA-289, Domain 4"/>
    <property type="match status" value="1"/>
</dbReference>